<reference evidence="2 3" key="2">
    <citation type="journal article" date="2024" name="G3 (Bethesda)">
        <title>The genome of the cryopelagic Antarctic bald notothen, Trematomus borchgrevinki.</title>
        <authorList>
            <person name="Rayamajhi N."/>
            <person name="Rivera-Colon A.G."/>
            <person name="Minhas B.F."/>
            <person name="Cheng C.C."/>
            <person name="Catchen J.M."/>
        </authorList>
    </citation>
    <scope>NUCLEOTIDE SEQUENCE [LARGE SCALE GENOMIC DNA]</scope>
    <source>
        <strain evidence="2">AGRC-2024</strain>
    </source>
</reference>
<comment type="caution">
    <text evidence="2">The sequence shown here is derived from an EMBL/GenBank/DDBJ whole genome shotgun (WGS) entry which is preliminary data.</text>
</comment>
<name>A0ABD2G1T6_PAGBO</name>
<organism evidence="2 3">
    <name type="scientific">Pagothenia borchgrevinki</name>
    <name type="common">Bald rockcod</name>
    <name type="synonym">Trematomus borchgrevinki</name>
    <dbReference type="NCBI Taxonomy" id="8213"/>
    <lineage>
        <taxon>Eukaryota</taxon>
        <taxon>Metazoa</taxon>
        <taxon>Chordata</taxon>
        <taxon>Craniata</taxon>
        <taxon>Vertebrata</taxon>
        <taxon>Euteleostomi</taxon>
        <taxon>Actinopterygii</taxon>
        <taxon>Neopterygii</taxon>
        <taxon>Teleostei</taxon>
        <taxon>Neoteleostei</taxon>
        <taxon>Acanthomorphata</taxon>
        <taxon>Eupercaria</taxon>
        <taxon>Perciformes</taxon>
        <taxon>Notothenioidei</taxon>
        <taxon>Nototheniidae</taxon>
        <taxon>Pagothenia</taxon>
    </lineage>
</organism>
<keyword evidence="3" id="KW-1185">Reference proteome</keyword>
<proteinExistence type="predicted"/>
<feature type="compositionally biased region" description="Basic and acidic residues" evidence="1">
    <location>
        <begin position="45"/>
        <end position="57"/>
    </location>
</feature>
<protein>
    <submittedName>
        <fullName evidence="2">Uncharacterized protein</fullName>
    </submittedName>
</protein>
<feature type="compositionally biased region" description="Pro residues" evidence="1">
    <location>
        <begin position="66"/>
        <end position="86"/>
    </location>
</feature>
<feature type="region of interest" description="Disordered" evidence="1">
    <location>
        <begin position="1"/>
        <end position="86"/>
    </location>
</feature>
<gene>
    <name evidence="2" type="ORF">OYC64_021994</name>
</gene>
<dbReference type="AlphaFoldDB" id="A0ABD2G1T6"/>
<evidence type="ECO:0000313" key="2">
    <source>
        <dbReference type="EMBL" id="KAL3047946.1"/>
    </source>
</evidence>
<accession>A0ABD2G1T6</accession>
<dbReference type="Proteomes" id="UP001619887">
    <property type="component" value="Unassembled WGS sequence"/>
</dbReference>
<sequence>MMLPAATQPATHSHVRQLSRFHLNTPEEDDETMSSEDPNPHPVSSHRDPNPHPHRDMPSPCLLPSGPKPSPCLLPSGPKPSPPSGP</sequence>
<reference evidence="2 3" key="1">
    <citation type="journal article" date="2022" name="G3 (Bethesda)">
        <title>Evaluating Illumina-, Nanopore-, and PacBio-based genome assembly strategies with the bald notothen, Trematomus borchgrevinki.</title>
        <authorList>
            <person name="Rayamajhi N."/>
            <person name="Cheng C.C."/>
            <person name="Catchen J.M."/>
        </authorList>
    </citation>
    <scope>NUCLEOTIDE SEQUENCE [LARGE SCALE GENOMIC DNA]</scope>
    <source>
        <strain evidence="2">AGRC-2024</strain>
    </source>
</reference>
<dbReference type="EMBL" id="JBIYXZ010002084">
    <property type="protein sequence ID" value="KAL3047946.1"/>
    <property type="molecule type" value="Genomic_DNA"/>
</dbReference>
<evidence type="ECO:0000313" key="3">
    <source>
        <dbReference type="Proteomes" id="UP001619887"/>
    </source>
</evidence>
<evidence type="ECO:0000256" key="1">
    <source>
        <dbReference type="SAM" id="MobiDB-lite"/>
    </source>
</evidence>